<proteinExistence type="predicted"/>
<dbReference type="SUPFAM" id="SSF54909">
    <property type="entry name" value="Dimeric alpha+beta barrel"/>
    <property type="match status" value="1"/>
</dbReference>
<evidence type="ECO:0000259" key="4">
    <source>
        <dbReference type="Pfam" id="PF24854"/>
    </source>
</evidence>
<feature type="compositionally biased region" description="Basic residues" evidence="1">
    <location>
        <begin position="233"/>
        <end position="245"/>
    </location>
</feature>
<dbReference type="Pfam" id="PF05336">
    <property type="entry name" value="rhaM"/>
    <property type="match status" value="1"/>
</dbReference>
<keyword evidence="2" id="KW-1133">Transmembrane helix</keyword>
<dbReference type="GO" id="GO:0016857">
    <property type="term" value="F:racemase and epimerase activity, acting on carbohydrates and derivatives"/>
    <property type="evidence" value="ECO:0007669"/>
    <property type="project" value="InterPro"/>
</dbReference>
<dbReference type="Proteomes" id="UP000054544">
    <property type="component" value="Unassembled WGS sequence"/>
</dbReference>
<dbReference type="Pfam" id="PF24854">
    <property type="entry name" value="DUF7728"/>
    <property type="match status" value="1"/>
</dbReference>
<evidence type="ECO:0000256" key="3">
    <source>
        <dbReference type="SAM" id="SignalP"/>
    </source>
</evidence>
<dbReference type="EMBL" id="KE384749">
    <property type="protein sequence ID" value="KJK75743.1"/>
    <property type="molecule type" value="Genomic_DNA"/>
</dbReference>
<dbReference type="InterPro" id="IPR056145">
    <property type="entry name" value="DUF7728"/>
</dbReference>
<dbReference type="AlphaFoldDB" id="A0A0D9NPP7"/>
<feature type="domain" description="DUF7728" evidence="4">
    <location>
        <begin position="43"/>
        <end position="172"/>
    </location>
</feature>
<organism evidence="5 6">
    <name type="scientific">Metarhizium anisopliae BRIP 53293</name>
    <dbReference type="NCBI Taxonomy" id="1291518"/>
    <lineage>
        <taxon>Eukaryota</taxon>
        <taxon>Fungi</taxon>
        <taxon>Dikarya</taxon>
        <taxon>Ascomycota</taxon>
        <taxon>Pezizomycotina</taxon>
        <taxon>Sordariomycetes</taxon>
        <taxon>Hypocreomycetidae</taxon>
        <taxon>Hypocreales</taxon>
        <taxon>Clavicipitaceae</taxon>
        <taxon>Metarhizium</taxon>
    </lineage>
</organism>
<dbReference type="Gene3D" id="3.30.70.100">
    <property type="match status" value="1"/>
</dbReference>
<dbReference type="PANTHER" id="PTHR34389">
    <property type="entry name" value="L-RHAMNOSE MUTAROTASE"/>
    <property type="match status" value="1"/>
</dbReference>
<accession>A0A0D9NPP7</accession>
<evidence type="ECO:0000256" key="2">
    <source>
        <dbReference type="SAM" id="Phobius"/>
    </source>
</evidence>
<name>A0A0D9NPP7_METAN</name>
<reference evidence="6" key="1">
    <citation type="journal article" date="2014" name="BMC Genomics">
        <title>The genome sequence of the biocontrol fungus Metarhizium anisopliae and comparative genomics of Metarhizium species.</title>
        <authorList>
            <person name="Pattemore J.A."/>
            <person name="Hane J.K."/>
            <person name="Williams A.H."/>
            <person name="Wilson B.A."/>
            <person name="Stodart B.J."/>
            <person name="Ash G.J."/>
        </authorList>
    </citation>
    <scope>NUCLEOTIDE SEQUENCE [LARGE SCALE GENOMIC DNA]</scope>
    <source>
        <strain evidence="6">BRIP 53293</strain>
    </source>
</reference>
<feature type="signal peptide" evidence="3">
    <location>
        <begin position="1"/>
        <end position="24"/>
    </location>
</feature>
<dbReference type="InterPro" id="IPR008000">
    <property type="entry name" value="Rham/fucose_mutarotase"/>
</dbReference>
<gene>
    <name evidence="5" type="ORF">H634G_09107</name>
</gene>
<feature type="chain" id="PRO_5002341284" description="DUF7728 domain-containing protein" evidence="3">
    <location>
        <begin position="25"/>
        <end position="483"/>
    </location>
</feature>
<feature type="region of interest" description="Disordered" evidence="1">
    <location>
        <begin position="223"/>
        <end position="245"/>
    </location>
</feature>
<dbReference type="InterPro" id="IPR011008">
    <property type="entry name" value="Dimeric_a/b-barrel"/>
</dbReference>
<keyword evidence="2" id="KW-0472">Membrane</keyword>
<evidence type="ECO:0000256" key="1">
    <source>
        <dbReference type="SAM" id="MobiDB-lite"/>
    </source>
</evidence>
<evidence type="ECO:0000313" key="6">
    <source>
        <dbReference type="Proteomes" id="UP000054544"/>
    </source>
</evidence>
<keyword evidence="6" id="KW-1185">Reference proteome</keyword>
<keyword evidence="3" id="KW-0732">Signal</keyword>
<dbReference type="OrthoDB" id="5409353at2759"/>
<protein>
    <recommendedName>
        <fullName evidence="4">DUF7728 domain-containing protein</fullName>
    </recommendedName>
</protein>
<keyword evidence="2" id="KW-0812">Transmembrane</keyword>
<evidence type="ECO:0000313" key="5">
    <source>
        <dbReference type="EMBL" id="KJK75743.1"/>
    </source>
</evidence>
<feature type="region of interest" description="Disordered" evidence="1">
    <location>
        <begin position="331"/>
        <end position="363"/>
    </location>
</feature>
<dbReference type="PANTHER" id="PTHR34389:SF2">
    <property type="entry name" value="L-RHAMNOSE MUTAROTASE"/>
    <property type="match status" value="1"/>
</dbReference>
<feature type="transmembrane region" description="Helical" evidence="2">
    <location>
        <begin position="260"/>
        <end position="282"/>
    </location>
</feature>
<sequence length="483" mass="53373">MQLTPLAFAVAAAGFVIIPELSEADENIFKALPIHAGPLSLPVPAESHKVSVPCKQCEGKNSHLQLNLDVVDHTRLLLNGFEVYPNADPWHGDLAAVVESTDGDSTKQKLGYSLAVAPEFMEQDSYIQLLDVELRVIEVGNRFVDSVPVVNVKLVKAPSGEIAITDVDTTSTKSSSCNSMACTAKEVMEEVFKALKSFKPFKGCHRRPYHDKNKEYLESYPIRPQSDDAPEAHHKHPHQNFGGKHRHEWGRLVTNIAAQIFLPVLMGITAGVGVALFAMAAAPSTPYFAGKLAEIRAASVSFRQGKPLDYWGFYVTKLSSVNPPACQPVKRPSEATMWKPPSPTETPRSTSVDESALGAMSATRTKNPGRRFAQVVKLKKECVDQYKACHAAVWPEVAQQIKQCGIEDYSIFYDDITGLLFGTYKYIGYDYAGDMERMAENPKVREWWKMTDSFQASVVPGAVSSEAGVPSWWKPMEEVFYQA</sequence>